<feature type="signal peptide" evidence="4">
    <location>
        <begin position="1"/>
        <end position="20"/>
    </location>
</feature>
<evidence type="ECO:0000256" key="4">
    <source>
        <dbReference type="SAM" id="SignalP"/>
    </source>
</evidence>
<evidence type="ECO:0000256" key="1">
    <source>
        <dbReference type="ARBA" id="ARBA00022729"/>
    </source>
</evidence>
<dbReference type="Gene3D" id="3.40.190.10">
    <property type="entry name" value="Periplasmic binding protein-like II"/>
    <property type="match status" value="2"/>
</dbReference>
<organism evidence="6 7">
    <name type="scientific">Oceanobacillus neutriphilus</name>
    <dbReference type="NCBI Taxonomy" id="531815"/>
    <lineage>
        <taxon>Bacteria</taxon>
        <taxon>Bacillati</taxon>
        <taxon>Bacillota</taxon>
        <taxon>Bacilli</taxon>
        <taxon>Bacillales</taxon>
        <taxon>Bacillaceae</taxon>
        <taxon>Oceanobacillus</taxon>
    </lineage>
</organism>
<keyword evidence="1 4" id="KW-0732">Signal</keyword>
<sequence length="266" mass="29439">MKKIVGFIIVVFIIFTSACGQSSGGEAASEKDNIIKIGATPDGYPQYYVEDDEVKGFSADVLEALFHEAGYEVEWVITDWTGVLASLETGKIDTVAGFAQTPEREEKYIFTDPYYYSRAGFGVALDNDTIESLDDLKGKKVGNVTGSNYENVLKEHDPNNEIEITSYETADVIRQDVASGKLDAFVTGRELLLAQIKNRDIPLKVVGDGFGEKLVSLPFADTDENKELILDLNEALENLKEDGVLHDLAIEWFDEDVTVSQEETEE</sequence>
<dbReference type="PANTHER" id="PTHR35936:SF19">
    <property type="entry name" value="AMINO-ACID-BINDING PROTEIN YXEM-RELATED"/>
    <property type="match status" value="1"/>
</dbReference>
<protein>
    <submittedName>
        <fullName evidence="6">Amino-acid-binding protein YxeM</fullName>
    </submittedName>
</protein>
<keyword evidence="7" id="KW-1185">Reference proteome</keyword>
<dbReference type="EMBL" id="BMLW01000014">
    <property type="protein sequence ID" value="GGP15300.1"/>
    <property type="molecule type" value="Genomic_DNA"/>
</dbReference>
<keyword evidence="2" id="KW-0564">Palmitate</keyword>
<evidence type="ECO:0000313" key="7">
    <source>
        <dbReference type="Proteomes" id="UP000641206"/>
    </source>
</evidence>
<comment type="caution">
    <text evidence="6">The sequence shown here is derived from an EMBL/GenBank/DDBJ whole genome shotgun (WGS) entry which is preliminary data.</text>
</comment>
<dbReference type="PANTHER" id="PTHR35936">
    <property type="entry name" value="MEMBRANE-BOUND LYTIC MUREIN TRANSGLYCOSYLASE F"/>
    <property type="match status" value="1"/>
</dbReference>
<reference evidence="7" key="1">
    <citation type="journal article" date="2019" name="Int. J. Syst. Evol. Microbiol.">
        <title>The Global Catalogue of Microorganisms (GCM) 10K type strain sequencing project: providing services to taxonomists for standard genome sequencing and annotation.</title>
        <authorList>
            <consortium name="The Broad Institute Genomics Platform"/>
            <consortium name="The Broad Institute Genome Sequencing Center for Infectious Disease"/>
            <person name="Wu L."/>
            <person name="Ma J."/>
        </authorList>
    </citation>
    <scope>NUCLEOTIDE SEQUENCE [LARGE SCALE GENOMIC DNA]</scope>
    <source>
        <strain evidence="7">CGMCC 1.7693</strain>
    </source>
</reference>
<dbReference type="PROSITE" id="PS51257">
    <property type="entry name" value="PROKAR_LIPOPROTEIN"/>
    <property type="match status" value="1"/>
</dbReference>
<evidence type="ECO:0000259" key="5">
    <source>
        <dbReference type="SMART" id="SM00062"/>
    </source>
</evidence>
<keyword evidence="3" id="KW-0449">Lipoprotein</keyword>
<feature type="domain" description="Solute-binding protein family 3/N-terminal" evidence="5">
    <location>
        <begin position="34"/>
        <end position="256"/>
    </location>
</feature>
<dbReference type="RefSeq" id="WP_188736997.1">
    <property type="nucleotide sequence ID" value="NZ_BMLW01000014.1"/>
</dbReference>
<evidence type="ECO:0000256" key="3">
    <source>
        <dbReference type="ARBA" id="ARBA00023288"/>
    </source>
</evidence>
<dbReference type="Pfam" id="PF00497">
    <property type="entry name" value="SBP_bac_3"/>
    <property type="match status" value="1"/>
</dbReference>
<dbReference type="SMART" id="SM00062">
    <property type="entry name" value="PBPb"/>
    <property type="match status" value="1"/>
</dbReference>
<evidence type="ECO:0000313" key="6">
    <source>
        <dbReference type="EMBL" id="GGP15300.1"/>
    </source>
</evidence>
<evidence type="ECO:0000256" key="2">
    <source>
        <dbReference type="ARBA" id="ARBA00023139"/>
    </source>
</evidence>
<proteinExistence type="predicted"/>
<dbReference type="SUPFAM" id="SSF53850">
    <property type="entry name" value="Periplasmic binding protein-like II"/>
    <property type="match status" value="1"/>
</dbReference>
<dbReference type="InterPro" id="IPR001638">
    <property type="entry name" value="Solute-binding_3/MltF_N"/>
</dbReference>
<accession>A0ABQ2P0P2</accession>
<dbReference type="Proteomes" id="UP000641206">
    <property type="component" value="Unassembled WGS sequence"/>
</dbReference>
<feature type="chain" id="PRO_5046259056" evidence="4">
    <location>
        <begin position="21"/>
        <end position="266"/>
    </location>
</feature>
<name>A0ABQ2P0P2_9BACI</name>
<gene>
    <name evidence="6" type="primary">yxeM</name>
    <name evidence="6" type="ORF">GCM10011346_42760</name>
</gene>